<feature type="signal peptide" evidence="1">
    <location>
        <begin position="1"/>
        <end position="22"/>
    </location>
</feature>
<proteinExistence type="predicted"/>
<dbReference type="EMBL" id="JACMYE010000002">
    <property type="protein sequence ID" value="MBC3178377.1"/>
    <property type="molecule type" value="Genomic_DNA"/>
</dbReference>
<dbReference type="Proteomes" id="UP000642876">
    <property type="component" value="Unassembled WGS sequence"/>
</dbReference>
<organism evidence="3 4">
    <name type="scientific">Corynebacterium lujinxingii</name>
    <dbReference type="NCBI Taxonomy" id="2763010"/>
    <lineage>
        <taxon>Bacteria</taxon>
        <taxon>Bacillati</taxon>
        <taxon>Actinomycetota</taxon>
        <taxon>Actinomycetes</taxon>
        <taxon>Mycobacteriales</taxon>
        <taxon>Corynebacteriaceae</taxon>
        <taxon>Corynebacterium</taxon>
    </lineage>
</organism>
<evidence type="ECO:0000313" key="4">
    <source>
        <dbReference type="Proteomes" id="UP000516235"/>
    </source>
</evidence>
<feature type="chain" id="PRO_5028979813" description="META domain-containing protein" evidence="1">
    <location>
        <begin position="23"/>
        <end position="131"/>
    </location>
</feature>
<protein>
    <recommendedName>
        <fullName evidence="6">META domain-containing protein</fullName>
    </recommendedName>
</protein>
<evidence type="ECO:0000256" key="1">
    <source>
        <dbReference type="SAM" id="SignalP"/>
    </source>
</evidence>
<dbReference type="PROSITE" id="PS51257">
    <property type="entry name" value="PROKAR_LIPOPROTEIN"/>
    <property type="match status" value="1"/>
</dbReference>
<dbReference type="AlphaFoldDB" id="A0A7H0JY12"/>
<sequence>MKRLLAVAPVLLLAACASPQQWHVVGVYTDPDAPVPRNTGGASFTFTEDSFEGTTGCAKASGEFDDSVTLHNVQVGDPGNCSGWARHTHEQLAQLLHDDTTFTVTRPSDNDLVLTLDTGALDAPAVKLRTW</sequence>
<keyword evidence="5" id="KW-1185">Reference proteome</keyword>
<gene>
    <name evidence="2" type="ORF">H7348_03435</name>
    <name evidence="3" type="ORF">IAU68_09760</name>
</gene>
<evidence type="ECO:0000313" key="2">
    <source>
        <dbReference type="EMBL" id="MBC3178377.1"/>
    </source>
</evidence>
<dbReference type="KEGG" id="cluj:IAU68_09760"/>
<reference evidence="4 5" key="1">
    <citation type="submission" date="2020-08" db="EMBL/GenBank/DDBJ databases">
        <title>novel species in genus Corynebacterium.</title>
        <authorList>
            <person name="Zhang G."/>
        </authorList>
    </citation>
    <scope>NUCLEOTIDE SEQUENCE [LARGE SCALE GENOMIC DNA]</scope>
    <source>
        <strain evidence="3">Zg-917</strain>
        <strain evidence="4 5">zg-917</strain>
    </source>
</reference>
<name>A0A7H0JY12_9CORY</name>
<accession>A0A7H0JY12</accession>
<dbReference type="Proteomes" id="UP000516235">
    <property type="component" value="Chromosome"/>
</dbReference>
<dbReference type="EMBL" id="CP061032">
    <property type="protein sequence ID" value="QNP89928.1"/>
    <property type="molecule type" value="Genomic_DNA"/>
</dbReference>
<evidence type="ECO:0000313" key="5">
    <source>
        <dbReference type="Proteomes" id="UP000642876"/>
    </source>
</evidence>
<evidence type="ECO:0000313" key="3">
    <source>
        <dbReference type="EMBL" id="QNP89928.1"/>
    </source>
</evidence>
<dbReference type="RefSeq" id="WP_171193695.1">
    <property type="nucleotide sequence ID" value="NZ_CP061032.1"/>
</dbReference>
<evidence type="ECO:0008006" key="6">
    <source>
        <dbReference type="Google" id="ProtNLM"/>
    </source>
</evidence>
<keyword evidence="1" id="KW-0732">Signal</keyword>